<dbReference type="Proteomes" id="UP000180043">
    <property type="component" value="Unassembled WGS sequence"/>
</dbReference>
<evidence type="ECO:0000313" key="2">
    <source>
        <dbReference type="EMBL" id="OHU47337.1"/>
    </source>
</evidence>
<sequence length="181" mass="20335">MSETAGDTTNAKMSLDDYMKLLTERMNEYMEPLQRKAVETAERLGRPVLPPLPPLLQWFIRDGDEDLVELPEPAAKRKPEPRYYRPASYWQERVTRIEEQMAATAQRADVGDPAAAGGYALGPKRTARHQKRADHALERYSALAKKLAHAQGMLRNAQARETKPIAPACRPPNTESLGART</sequence>
<name>A0A1S1LI08_MYCCH</name>
<evidence type="ECO:0000256" key="1">
    <source>
        <dbReference type="SAM" id="MobiDB-lite"/>
    </source>
</evidence>
<proteinExistence type="predicted"/>
<evidence type="ECO:0000313" key="3">
    <source>
        <dbReference type="Proteomes" id="UP000180043"/>
    </source>
</evidence>
<feature type="region of interest" description="Disordered" evidence="1">
    <location>
        <begin position="158"/>
        <end position="181"/>
    </location>
</feature>
<comment type="caution">
    <text evidence="2">The sequence shown here is derived from an EMBL/GenBank/DDBJ whole genome shotgun (WGS) entry which is preliminary data.</text>
</comment>
<organism evidence="2 3">
    <name type="scientific">Mycobacteroides chelonae</name>
    <name type="common">Mycobacterium chelonae</name>
    <dbReference type="NCBI Taxonomy" id="1774"/>
    <lineage>
        <taxon>Bacteria</taxon>
        <taxon>Bacillati</taxon>
        <taxon>Actinomycetota</taxon>
        <taxon>Actinomycetes</taxon>
        <taxon>Mycobacteriales</taxon>
        <taxon>Mycobacteriaceae</taxon>
        <taxon>Mycobacteroides</taxon>
    </lineage>
</organism>
<dbReference type="RefSeq" id="WP_070947956.1">
    <property type="nucleotide sequence ID" value="NZ_MLIQ01000042.1"/>
</dbReference>
<reference evidence="2 3" key="1">
    <citation type="submission" date="2016-10" db="EMBL/GenBank/DDBJ databases">
        <title>Evaluation of Human, Veterinary and Environmental Mycobacterium chelonae Isolates by Core Genome Phylogenomic Analysis, Targeted Gene Comparison, and Anti-microbial Susceptibility Patterns: A Tale of Mistaken Identities.</title>
        <authorList>
            <person name="Fogelson S.B."/>
            <person name="Camus A.C."/>
            <person name="Lorenz W."/>
            <person name="Vasireddy R."/>
            <person name="Vasireddy S."/>
            <person name="Smith T."/>
            <person name="Brown-Elliott B.A."/>
            <person name="Wallace R.J.Jr."/>
            <person name="Hasan N.A."/>
            <person name="Reischl U."/>
            <person name="Sanchez S."/>
        </authorList>
    </citation>
    <scope>NUCLEOTIDE SEQUENCE [LARGE SCALE GENOMIC DNA]</scope>
    <source>
        <strain evidence="2 3">15515</strain>
    </source>
</reference>
<gene>
    <name evidence="2" type="ORF">BKG82_27175</name>
</gene>
<dbReference type="EMBL" id="MLIQ01000042">
    <property type="protein sequence ID" value="OHU47337.1"/>
    <property type="molecule type" value="Genomic_DNA"/>
</dbReference>
<protein>
    <submittedName>
        <fullName evidence="2">Uncharacterized protein</fullName>
    </submittedName>
</protein>
<accession>A0A1S1LI08</accession>
<dbReference type="AlphaFoldDB" id="A0A1S1LI08"/>
<feature type="region of interest" description="Disordered" evidence="1">
    <location>
        <begin position="104"/>
        <end position="134"/>
    </location>
</feature>